<dbReference type="PROSITE" id="PS00521">
    <property type="entry name" value="P5CR"/>
    <property type="match status" value="1"/>
</dbReference>
<keyword evidence="8" id="KW-1185">Reference proteome</keyword>
<feature type="domain" description="Pyrroline-5-carboxylate reductase dimerisation" evidence="6">
    <location>
        <begin position="148"/>
        <end position="247"/>
    </location>
</feature>
<comment type="catalytic activity">
    <reaction evidence="4">
        <text>L-proline + NAD(+) = (S)-1-pyrroline-5-carboxylate + NADH + 2 H(+)</text>
        <dbReference type="Rhea" id="RHEA:14105"/>
        <dbReference type="ChEBI" id="CHEBI:15378"/>
        <dbReference type="ChEBI" id="CHEBI:17388"/>
        <dbReference type="ChEBI" id="CHEBI:57540"/>
        <dbReference type="ChEBI" id="CHEBI:57945"/>
        <dbReference type="ChEBI" id="CHEBI:60039"/>
        <dbReference type="EC" id="1.5.1.2"/>
    </reaction>
</comment>
<comment type="function">
    <text evidence="4">Catalyzes the reduction of 1-pyrroline-5-carboxylate (PCA) to L-proline.</text>
</comment>
<evidence type="ECO:0000259" key="5">
    <source>
        <dbReference type="Pfam" id="PF03807"/>
    </source>
</evidence>
<dbReference type="PANTHER" id="PTHR11645">
    <property type="entry name" value="PYRROLINE-5-CARBOXYLATE REDUCTASE"/>
    <property type="match status" value="1"/>
</dbReference>
<comment type="pathway">
    <text evidence="4">Amino-acid biosynthesis; L-proline biosynthesis; L-proline from L-glutamate 5-semialdehyde: step 1/1.</text>
</comment>
<dbReference type="SUPFAM" id="SSF51735">
    <property type="entry name" value="NAD(P)-binding Rossmann-fold domains"/>
    <property type="match status" value="1"/>
</dbReference>
<sequence>MSKIYILGSGAMAKAMAHGLKNSGFSVVLVSREKIDFSTSTELLDGVENELYENSFDIEGKDIILAFKPYALDEVAKKLSGKAKKVLSVLARTDLEAVKAAVKSADYAICMPNLAAAKNASITPFLGDESLSKIISGFGKAVKMASKSEFDAAGIISGCAPAFLALVAEALVNGAIRGGVRAKDANKLVSGLFDSVRVLLASSHPALLKESICSPAGTTIEGVAKLEEKGVRSAFIEAVAASLNKQKG</sequence>
<name>A0ABT8T5K0_9BACT</name>
<evidence type="ECO:0000256" key="4">
    <source>
        <dbReference type="HAMAP-Rule" id="MF_01925"/>
    </source>
</evidence>
<dbReference type="InterPro" id="IPR028939">
    <property type="entry name" value="P5C_Rdtase_cat_N"/>
</dbReference>
<dbReference type="EMBL" id="JAULJQ010000002">
    <property type="protein sequence ID" value="MDO2408937.1"/>
    <property type="molecule type" value="Genomic_DNA"/>
</dbReference>
<dbReference type="EC" id="1.5.1.2" evidence="4"/>
<protein>
    <recommendedName>
        <fullName evidence="4">Pyrroline-5-carboxylate reductase</fullName>
        <shortName evidence="4">P5C reductase</shortName>
        <shortName evidence="4">P5CR</shortName>
        <ecNumber evidence="4">1.5.1.2</ecNumber>
    </recommendedName>
    <alternativeName>
        <fullName evidence="4">PCA reductase</fullName>
    </alternativeName>
</protein>
<evidence type="ECO:0000313" key="8">
    <source>
        <dbReference type="Proteomes" id="UP001171111"/>
    </source>
</evidence>
<keyword evidence="4" id="KW-0963">Cytoplasm</keyword>
<dbReference type="InterPro" id="IPR053790">
    <property type="entry name" value="P5CR-like_CS"/>
</dbReference>
<organism evidence="7 8">
    <name type="scientific">Campylobacter magnus</name>
    <dbReference type="NCBI Taxonomy" id="3026462"/>
    <lineage>
        <taxon>Bacteria</taxon>
        <taxon>Pseudomonadati</taxon>
        <taxon>Campylobacterota</taxon>
        <taxon>Epsilonproteobacteria</taxon>
        <taxon>Campylobacterales</taxon>
        <taxon>Campylobacteraceae</taxon>
        <taxon>Campylobacter</taxon>
    </lineage>
</organism>
<keyword evidence="2 4" id="KW-0521">NADP</keyword>
<evidence type="ECO:0000256" key="1">
    <source>
        <dbReference type="ARBA" id="ARBA00005525"/>
    </source>
</evidence>
<dbReference type="Gene3D" id="1.10.3730.10">
    <property type="entry name" value="ProC C-terminal domain-like"/>
    <property type="match status" value="1"/>
</dbReference>
<keyword evidence="4" id="KW-0641">Proline biosynthesis</keyword>
<dbReference type="Proteomes" id="UP001171111">
    <property type="component" value="Unassembled WGS sequence"/>
</dbReference>
<dbReference type="InterPro" id="IPR036291">
    <property type="entry name" value="NAD(P)-bd_dom_sf"/>
</dbReference>
<comment type="similarity">
    <text evidence="1 4">Belongs to the pyrroline-5-carboxylate reductase family.</text>
</comment>
<gene>
    <name evidence="4" type="primary">proC</name>
    <name evidence="7" type="ORF">Q2362_02330</name>
</gene>
<comment type="catalytic activity">
    <reaction evidence="4">
        <text>L-proline + NADP(+) = (S)-1-pyrroline-5-carboxylate + NADPH + 2 H(+)</text>
        <dbReference type="Rhea" id="RHEA:14109"/>
        <dbReference type="ChEBI" id="CHEBI:15378"/>
        <dbReference type="ChEBI" id="CHEBI:17388"/>
        <dbReference type="ChEBI" id="CHEBI:57783"/>
        <dbReference type="ChEBI" id="CHEBI:58349"/>
        <dbReference type="ChEBI" id="CHEBI:60039"/>
        <dbReference type="EC" id="1.5.1.2"/>
    </reaction>
</comment>
<accession>A0ABT8T5K0</accession>
<dbReference type="InterPro" id="IPR008927">
    <property type="entry name" value="6-PGluconate_DH-like_C_sf"/>
</dbReference>
<dbReference type="PANTHER" id="PTHR11645:SF0">
    <property type="entry name" value="PYRROLINE-5-CARBOXYLATE REDUCTASE 3"/>
    <property type="match status" value="1"/>
</dbReference>
<dbReference type="InterPro" id="IPR029036">
    <property type="entry name" value="P5CR_dimer"/>
</dbReference>
<evidence type="ECO:0000256" key="3">
    <source>
        <dbReference type="ARBA" id="ARBA00023002"/>
    </source>
</evidence>
<dbReference type="RefSeq" id="WP_302243706.1">
    <property type="nucleotide sequence ID" value="NZ_JAULJQ010000002.1"/>
</dbReference>
<evidence type="ECO:0000313" key="7">
    <source>
        <dbReference type="EMBL" id="MDO2408937.1"/>
    </source>
</evidence>
<dbReference type="Pfam" id="PF03807">
    <property type="entry name" value="F420_oxidored"/>
    <property type="match status" value="1"/>
</dbReference>
<reference evidence="7 8" key="1">
    <citation type="submission" date="2023-06" db="EMBL/GenBank/DDBJ databases">
        <title>Campylobacter magnum sp. nov., isolated from cecal contents of domestic pigs (Sus scrofa domesticus).</title>
        <authorList>
            <person name="Papic B."/>
            <person name="Gruntar I."/>
        </authorList>
    </citation>
    <scope>NUCLEOTIDE SEQUENCE [LARGE SCALE GENOMIC DNA]</scope>
    <source>
        <strain evidence="8">34484-21</strain>
    </source>
</reference>
<keyword evidence="3 4" id="KW-0560">Oxidoreductase</keyword>
<evidence type="ECO:0000256" key="2">
    <source>
        <dbReference type="ARBA" id="ARBA00022857"/>
    </source>
</evidence>
<proteinExistence type="inferred from homology"/>
<comment type="subcellular location">
    <subcellularLocation>
        <location evidence="4">Cytoplasm</location>
    </subcellularLocation>
</comment>
<keyword evidence="4" id="KW-0028">Amino-acid biosynthesis</keyword>
<dbReference type="SUPFAM" id="SSF48179">
    <property type="entry name" value="6-phosphogluconate dehydrogenase C-terminal domain-like"/>
    <property type="match status" value="1"/>
</dbReference>
<dbReference type="Gene3D" id="3.40.50.720">
    <property type="entry name" value="NAD(P)-binding Rossmann-like Domain"/>
    <property type="match status" value="1"/>
</dbReference>
<dbReference type="HAMAP" id="MF_01925">
    <property type="entry name" value="P5C_reductase"/>
    <property type="match status" value="1"/>
</dbReference>
<feature type="domain" description="Pyrroline-5-carboxylate reductase catalytic N-terminal" evidence="5">
    <location>
        <begin position="3"/>
        <end position="91"/>
    </location>
</feature>
<dbReference type="Pfam" id="PF14748">
    <property type="entry name" value="P5CR_dimer"/>
    <property type="match status" value="1"/>
</dbReference>
<dbReference type="PIRSF" id="PIRSF000193">
    <property type="entry name" value="Pyrrol-5-carb_rd"/>
    <property type="match status" value="1"/>
</dbReference>
<comment type="caution">
    <text evidence="7">The sequence shown here is derived from an EMBL/GenBank/DDBJ whole genome shotgun (WGS) entry which is preliminary data.</text>
</comment>
<evidence type="ECO:0000259" key="6">
    <source>
        <dbReference type="Pfam" id="PF14748"/>
    </source>
</evidence>
<dbReference type="InterPro" id="IPR000304">
    <property type="entry name" value="Pyrroline-COOH_reductase"/>
</dbReference>